<dbReference type="AlphaFoldDB" id="A6BCV2"/>
<dbReference type="InterPro" id="IPR001249">
    <property type="entry name" value="AcCoA_biotinCC"/>
</dbReference>
<dbReference type="GO" id="GO:0006633">
    <property type="term" value="P:fatty acid biosynthetic process"/>
    <property type="evidence" value="ECO:0007669"/>
    <property type="project" value="UniProtKB-UniPathway"/>
</dbReference>
<dbReference type="PROSITE" id="PS00188">
    <property type="entry name" value="BIOTIN"/>
    <property type="match status" value="1"/>
</dbReference>
<dbReference type="HOGENOM" id="CLU_016733_3_2_9"/>
<dbReference type="PANTHER" id="PTHR45266:SF3">
    <property type="entry name" value="OXALOACETATE DECARBOXYLASE ALPHA CHAIN"/>
    <property type="match status" value="1"/>
</dbReference>
<dbReference type="Proteomes" id="UP000004016">
    <property type="component" value="Unassembled WGS sequence"/>
</dbReference>
<keyword evidence="7 8" id="KW-0092">Biotin</keyword>
<dbReference type="Pfam" id="PF00364">
    <property type="entry name" value="Biotin_lipoyl"/>
    <property type="match status" value="1"/>
</dbReference>
<dbReference type="NCBIfam" id="TIGR00531">
    <property type="entry name" value="BCCP"/>
    <property type="match status" value="1"/>
</dbReference>
<evidence type="ECO:0000256" key="5">
    <source>
        <dbReference type="ARBA" id="ARBA00023098"/>
    </source>
</evidence>
<evidence type="ECO:0000256" key="8">
    <source>
        <dbReference type="RuleBase" id="RU364072"/>
    </source>
</evidence>
<dbReference type="SUPFAM" id="SSF51230">
    <property type="entry name" value="Single hybrid motif"/>
    <property type="match status" value="1"/>
</dbReference>
<dbReference type="InterPro" id="IPR000089">
    <property type="entry name" value="Biotin_lipoyl"/>
</dbReference>
<organism evidence="10 11">
    <name type="scientific">Dorea longicatena DSM 13814</name>
    <dbReference type="NCBI Taxonomy" id="411462"/>
    <lineage>
        <taxon>Bacteria</taxon>
        <taxon>Bacillati</taxon>
        <taxon>Bacillota</taxon>
        <taxon>Clostridia</taxon>
        <taxon>Lachnospirales</taxon>
        <taxon>Lachnospiraceae</taxon>
        <taxon>Dorea</taxon>
    </lineage>
</organism>
<dbReference type="CDD" id="cd06850">
    <property type="entry name" value="biotinyl_domain"/>
    <property type="match status" value="1"/>
</dbReference>
<keyword evidence="3 8" id="KW-0444">Lipid biosynthesis</keyword>
<dbReference type="InterPro" id="IPR001882">
    <property type="entry name" value="Biotin_BS"/>
</dbReference>
<comment type="caution">
    <text evidence="10">The sequence shown here is derived from an EMBL/GenBank/DDBJ whole genome shotgun (WGS) entry which is preliminary data.</text>
</comment>
<evidence type="ECO:0000256" key="6">
    <source>
        <dbReference type="ARBA" id="ARBA00023160"/>
    </source>
</evidence>
<evidence type="ECO:0000256" key="2">
    <source>
        <dbReference type="ARBA" id="ARBA00017562"/>
    </source>
</evidence>
<protein>
    <recommendedName>
        <fullName evidence="2 8">Biotin carboxyl carrier protein of acetyl-CoA carboxylase</fullName>
    </recommendedName>
</protein>
<dbReference type="PRINTS" id="PR01071">
    <property type="entry name" value="ACOABIOTINCC"/>
</dbReference>
<dbReference type="Gene3D" id="2.40.50.100">
    <property type="match status" value="1"/>
</dbReference>
<gene>
    <name evidence="10" type="primary">accB</name>
    <name evidence="10" type="ORF">DORLON_00115</name>
</gene>
<comment type="pathway">
    <text evidence="1 8">Lipid metabolism; fatty acid biosynthesis.</text>
</comment>
<feature type="domain" description="Lipoyl-binding" evidence="9">
    <location>
        <begin position="92"/>
        <end position="174"/>
    </location>
</feature>
<evidence type="ECO:0000256" key="4">
    <source>
        <dbReference type="ARBA" id="ARBA00022832"/>
    </source>
</evidence>
<evidence type="ECO:0000313" key="10">
    <source>
        <dbReference type="EMBL" id="EDM64269.1"/>
    </source>
</evidence>
<evidence type="ECO:0000256" key="3">
    <source>
        <dbReference type="ARBA" id="ARBA00022516"/>
    </source>
</evidence>
<comment type="function">
    <text evidence="8">This protein is a component of the acetyl coenzyme A carboxylase complex; first, biotin carboxylase catalyzes the carboxylation of the carrier protein and then the transcarboxylase transfers the carboxyl group to form malonyl-CoA.</text>
</comment>
<dbReference type="PROSITE" id="PS50968">
    <property type="entry name" value="BIOTINYL_LIPOYL"/>
    <property type="match status" value="1"/>
</dbReference>
<proteinExistence type="predicted"/>
<keyword evidence="6 8" id="KW-0275">Fatty acid biosynthesis</keyword>
<reference evidence="10 11" key="1">
    <citation type="submission" date="2007-03" db="EMBL/GenBank/DDBJ databases">
        <authorList>
            <person name="Fulton L."/>
            <person name="Clifton S."/>
            <person name="Fulton B."/>
            <person name="Xu J."/>
            <person name="Minx P."/>
            <person name="Pepin K.H."/>
            <person name="Johnson M."/>
            <person name="Thiruvilangam P."/>
            <person name="Bhonagiri V."/>
            <person name="Nash W.E."/>
            <person name="Mardis E.R."/>
            <person name="Wilson R.K."/>
        </authorList>
    </citation>
    <scope>NUCLEOTIDE SEQUENCE [LARGE SCALE GENOMIC DNA]</scope>
    <source>
        <strain evidence="10 11">DSM 13814</strain>
    </source>
</reference>
<reference evidence="10 11" key="2">
    <citation type="submission" date="2007-04" db="EMBL/GenBank/DDBJ databases">
        <title>Draft genome sequence of Dorea longicatena (DSM 13814).</title>
        <authorList>
            <person name="Sudarsanam P."/>
            <person name="Ley R."/>
            <person name="Guruge J."/>
            <person name="Turnbaugh P.J."/>
            <person name="Mahowald M."/>
            <person name="Liep D."/>
            <person name="Gordon J."/>
        </authorList>
    </citation>
    <scope>NUCLEOTIDE SEQUENCE [LARGE SCALE GENOMIC DNA]</scope>
    <source>
        <strain evidence="10 11">DSM 13814</strain>
    </source>
</reference>
<dbReference type="eggNOG" id="COG0511">
    <property type="taxonomic scope" value="Bacteria"/>
</dbReference>
<dbReference type="InterPro" id="IPR050709">
    <property type="entry name" value="Biotin_Carboxyl_Carrier/Decarb"/>
</dbReference>
<evidence type="ECO:0000256" key="1">
    <source>
        <dbReference type="ARBA" id="ARBA00005194"/>
    </source>
</evidence>
<evidence type="ECO:0000313" key="11">
    <source>
        <dbReference type="Proteomes" id="UP000004016"/>
    </source>
</evidence>
<keyword evidence="5 8" id="KW-0443">Lipid metabolism</keyword>
<keyword evidence="4 8" id="KW-0276">Fatty acid metabolism</keyword>
<dbReference type="GO" id="GO:0009317">
    <property type="term" value="C:acetyl-CoA carboxylase complex"/>
    <property type="evidence" value="ECO:0007669"/>
    <property type="project" value="InterPro"/>
</dbReference>
<dbReference type="GO" id="GO:0003989">
    <property type="term" value="F:acetyl-CoA carboxylase activity"/>
    <property type="evidence" value="ECO:0007669"/>
    <property type="project" value="InterPro"/>
</dbReference>
<dbReference type="FunFam" id="2.40.50.100:FF:000003">
    <property type="entry name" value="Acetyl-CoA carboxylase biotin carboxyl carrier protein"/>
    <property type="match status" value="1"/>
</dbReference>
<dbReference type="UniPathway" id="UPA00094"/>
<dbReference type="EMBL" id="AAXB02000001">
    <property type="protein sequence ID" value="EDM64269.1"/>
    <property type="molecule type" value="Genomic_DNA"/>
</dbReference>
<evidence type="ECO:0000259" key="9">
    <source>
        <dbReference type="PROSITE" id="PS50968"/>
    </source>
</evidence>
<dbReference type="PANTHER" id="PTHR45266">
    <property type="entry name" value="OXALOACETATE DECARBOXYLASE ALPHA CHAIN"/>
    <property type="match status" value="1"/>
</dbReference>
<evidence type="ECO:0000256" key="7">
    <source>
        <dbReference type="ARBA" id="ARBA00023267"/>
    </source>
</evidence>
<name>A6BCV2_9FIRM</name>
<accession>A6BCV2</accession>
<dbReference type="InterPro" id="IPR011053">
    <property type="entry name" value="Single_hybrid_motif"/>
</dbReference>
<sequence length="174" mass="18701">MKTSGELQEGQRHMEMEKMIELIDAVSKSDLTGFKYEEDGIKLHLSKKENTCYVTENVSAPVNMTGTASAGVVSAEMGKTNAEGDQTLGAAAEEAVVGNIVESPLVGTFYSAPAEDAESFVKVGDRVEKGQTLGIVEAMKLMNEIESDYSGTVAEILVNNQEGVEYGQPLFRIV</sequence>